<dbReference type="AlphaFoldDB" id="A0A382UA74"/>
<dbReference type="EMBL" id="UINC01142697">
    <property type="protein sequence ID" value="SVD31186.1"/>
    <property type="molecule type" value="Genomic_DNA"/>
</dbReference>
<feature type="non-terminal residue" evidence="2">
    <location>
        <position position="28"/>
    </location>
</feature>
<proteinExistence type="predicted"/>
<keyword evidence="1" id="KW-1133">Transmembrane helix</keyword>
<organism evidence="2">
    <name type="scientific">marine metagenome</name>
    <dbReference type="NCBI Taxonomy" id="408172"/>
    <lineage>
        <taxon>unclassified sequences</taxon>
        <taxon>metagenomes</taxon>
        <taxon>ecological metagenomes</taxon>
    </lineage>
</organism>
<sequence>MLSKKRFIALLKIALVGVLFAVIFYNIS</sequence>
<feature type="transmembrane region" description="Helical" evidence="1">
    <location>
        <begin position="7"/>
        <end position="27"/>
    </location>
</feature>
<accession>A0A382UA74</accession>
<gene>
    <name evidence="2" type="ORF">METZ01_LOCUS384040</name>
</gene>
<name>A0A382UA74_9ZZZZ</name>
<keyword evidence="1" id="KW-0472">Membrane</keyword>
<evidence type="ECO:0000313" key="2">
    <source>
        <dbReference type="EMBL" id="SVD31186.1"/>
    </source>
</evidence>
<keyword evidence="1" id="KW-0812">Transmembrane</keyword>
<reference evidence="2" key="1">
    <citation type="submission" date="2018-05" db="EMBL/GenBank/DDBJ databases">
        <authorList>
            <person name="Lanie J.A."/>
            <person name="Ng W.-L."/>
            <person name="Kazmierczak K.M."/>
            <person name="Andrzejewski T.M."/>
            <person name="Davidsen T.M."/>
            <person name="Wayne K.J."/>
            <person name="Tettelin H."/>
            <person name="Glass J.I."/>
            <person name="Rusch D."/>
            <person name="Podicherti R."/>
            <person name="Tsui H.-C.T."/>
            <person name="Winkler M.E."/>
        </authorList>
    </citation>
    <scope>NUCLEOTIDE SEQUENCE</scope>
</reference>
<evidence type="ECO:0000256" key="1">
    <source>
        <dbReference type="SAM" id="Phobius"/>
    </source>
</evidence>
<protein>
    <submittedName>
        <fullName evidence="2">Uncharacterized protein</fullName>
    </submittedName>
</protein>